<dbReference type="SUPFAM" id="SSF53335">
    <property type="entry name" value="S-adenosyl-L-methionine-dependent methyltransferases"/>
    <property type="match status" value="1"/>
</dbReference>
<evidence type="ECO:0000259" key="1">
    <source>
        <dbReference type="Pfam" id="PF08241"/>
    </source>
</evidence>
<dbReference type="PANTHER" id="PTHR43591">
    <property type="entry name" value="METHYLTRANSFERASE"/>
    <property type="match status" value="1"/>
</dbReference>
<dbReference type="EMBL" id="LAZR01014689">
    <property type="protein sequence ID" value="KKM16375.1"/>
    <property type="molecule type" value="Genomic_DNA"/>
</dbReference>
<dbReference type="CDD" id="cd02440">
    <property type="entry name" value="AdoMet_MTases"/>
    <property type="match status" value="1"/>
</dbReference>
<reference evidence="2" key="1">
    <citation type="journal article" date="2015" name="Nature">
        <title>Complex archaea that bridge the gap between prokaryotes and eukaryotes.</title>
        <authorList>
            <person name="Spang A."/>
            <person name="Saw J.H."/>
            <person name="Jorgensen S.L."/>
            <person name="Zaremba-Niedzwiedzka K."/>
            <person name="Martijn J."/>
            <person name="Lind A.E."/>
            <person name="van Eijk R."/>
            <person name="Schleper C."/>
            <person name="Guy L."/>
            <person name="Ettema T.J."/>
        </authorList>
    </citation>
    <scope>NUCLEOTIDE SEQUENCE</scope>
</reference>
<dbReference type="GO" id="GO:0008757">
    <property type="term" value="F:S-adenosylmethionine-dependent methyltransferase activity"/>
    <property type="evidence" value="ECO:0007669"/>
    <property type="project" value="InterPro"/>
</dbReference>
<proteinExistence type="predicted"/>
<gene>
    <name evidence="2" type="ORF">LCGC14_1686460</name>
</gene>
<dbReference type="AlphaFoldDB" id="A0A0F9KM52"/>
<dbReference type="Gene3D" id="3.40.50.150">
    <property type="entry name" value="Vaccinia Virus protein VP39"/>
    <property type="match status" value="1"/>
</dbReference>
<dbReference type="Pfam" id="PF08241">
    <property type="entry name" value="Methyltransf_11"/>
    <property type="match status" value="1"/>
</dbReference>
<dbReference type="InterPro" id="IPR013216">
    <property type="entry name" value="Methyltransf_11"/>
</dbReference>
<sequence length="256" mass="30199">MKKKVIHLSYFYNEELHEKPQKSYSSRKLYFSHSIFITLYIYRHLYYALNLPKIDDGKIILDLGCGDGPFFPTLNRYGKCIIGLDFSLQLILKAKALIRYIEYPLKKVLLLNADGQHIPIKDKSIDIIYCLETFEHIPNTNRLISEIFRILKDDGELIYSIPIEIGISLLVRQFIGKITKFPRDTYKFKELLTNSLLKKPSKRINNPWNHKNFDWRIIQQSIKRKFKLISQIYSPFPFLKSLNPTAIFNVRKLASH</sequence>
<dbReference type="InterPro" id="IPR029063">
    <property type="entry name" value="SAM-dependent_MTases_sf"/>
</dbReference>
<evidence type="ECO:0000313" key="2">
    <source>
        <dbReference type="EMBL" id="KKM16375.1"/>
    </source>
</evidence>
<comment type="caution">
    <text evidence="2">The sequence shown here is derived from an EMBL/GenBank/DDBJ whole genome shotgun (WGS) entry which is preliminary data.</text>
</comment>
<name>A0A0F9KM52_9ZZZZ</name>
<accession>A0A0F9KM52</accession>
<protein>
    <recommendedName>
        <fullName evidence="1">Methyltransferase type 11 domain-containing protein</fullName>
    </recommendedName>
</protein>
<feature type="domain" description="Methyltransferase type 11" evidence="1">
    <location>
        <begin position="61"/>
        <end position="158"/>
    </location>
</feature>
<organism evidence="2">
    <name type="scientific">marine sediment metagenome</name>
    <dbReference type="NCBI Taxonomy" id="412755"/>
    <lineage>
        <taxon>unclassified sequences</taxon>
        <taxon>metagenomes</taxon>
        <taxon>ecological metagenomes</taxon>
    </lineage>
</organism>